<sequence>MKKMKSKDKALVTLKGKKSEVTGQILIDIRLMIEQSRHRFSRMINTELVVLYWNIGKRIQQDILKEKPAEYGKAIVQTLSAQLSTDYGKGFTARNLFSMIRFAEVFSDRQIVHALSAQLSWTHLREIIYLEDFLKRDFYTEMCRVERWSTRTLKEKINSLLFERTAISKKPSELARQELQSLREEDKMTPDLVFRDPYLLDFLGLTDTYSESDLERPDD</sequence>
<reference evidence="2 3" key="1">
    <citation type="journal article" date="2016" name="Nat. Commun.">
        <title>Thousands of microbial genomes shed light on interconnected biogeochemical processes in an aquifer system.</title>
        <authorList>
            <person name="Anantharaman K."/>
            <person name="Brown C.T."/>
            <person name="Hug L.A."/>
            <person name="Sharon I."/>
            <person name="Castelle C.J."/>
            <person name="Probst A.J."/>
            <person name="Thomas B.C."/>
            <person name="Singh A."/>
            <person name="Wilkins M.J."/>
            <person name="Karaoz U."/>
            <person name="Brodie E.L."/>
            <person name="Williams K.H."/>
            <person name="Hubbard S.S."/>
            <person name="Banfield J.F."/>
        </authorList>
    </citation>
    <scope>NUCLEOTIDE SEQUENCE [LARGE SCALE GENOMIC DNA]</scope>
</reference>
<name>A0A1F7SPT6_9BACT</name>
<dbReference type="InterPro" id="IPR053148">
    <property type="entry name" value="PD-DEXK-like_domain"/>
</dbReference>
<dbReference type="EMBL" id="MGDI01000003">
    <property type="protein sequence ID" value="OGL55228.1"/>
    <property type="molecule type" value="Genomic_DNA"/>
</dbReference>
<accession>A0A1F7SPT6</accession>
<proteinExistence type="predicted"/>
<dbReference type="PANTHER" id="PTHR30547:SF5">
    <property type="entry name" value="NUCLEASE YHCG-RELATED"/>
    <property type="match status" value="1"/>
</dbReference>
<dbReference type="AlphaFoldDB" id="A0A1F7SPT6"/>
<dbReference type="PANTHER" id="PTHR30547">
    <property type="entry name" value="UNCHARACTERIZED PROTEIN YHCG-RELATED"/>
    <property type="match status" value="1"/>
</dbReference>
<evidence type="ECO:0000313" key="3">
    <source>
        <dbReference type="Proteomes" id="UP000178082"/>
    </source>
</evidence>
<evidence type="ECO:0000259" key="1">
    <source>
        <dbReference type="Pfam" id="PF17761"/>
    </source>
</evidence>
<dbReference type="Proteomes" id="UP000178082">
    <property type="component" value="Unassembled WGS sequence"/>
</dbReference>
<comment type="caution">
    <text evidence="2">The sequence shown here is derived from an EMBL/GenBank/DDBJ whole genome shotgun (WGS) entry which is preliminary data.</text>
</comment>
<protein>
    <recommendedName>
        <fullName evidence="1">YhcG N-terminal domain-containing protein</fullName>
    </recommendedName>
</protein>
<dbReference type="STRING" id="1817883.A3G31_09675"/>
<dbReference type="InterPro" id="IPR041527">
    <property type="entry name" value="YhcG_N"/>
</dbReference>
<feature type="domain" description="YhcG N-terminal" evidence="1">
    <location>
        <begin position="28"/>
        <end position="164"/>
    </location>
</feature>
<gene>
    <name evidence="2" type="ORF">A3G31_09675</name>
</gene>
<organism evidence="2 3">
    <name type="scientific">Candidatus Schekmanbacteria bacterium RIFCSPLOWO2_12_FULL_38_15</name>
    <dbReference type="NCBI Taxonomy" id="1817883"/>
    <lineage>
        <taxon>Bacteria</taxon>
        <taxon>Candidatus Schekmaniibacteriota</taxon>
    </lineage>
</organism>
<evidence type="ECO:0000313" key="2">
    <source>
        <dbReference type="EMBL" id="OGL55228.1"/>
    </source>
</evidence>
<dbReference type="Pfam" id="PF17761">
    <property type="entry name" value="DUF1016_N"/>
    <property type="match status" value="1"/>
</dbReference>